<keyword evidence="3" id="KW-0804">Transcription</keyword>
<dbReference type="InterPro" id="IPR036390">
    <property type="entry name" value="WH_DNA-bd_sf"/>
</dbReference>
<dbReference type="PRINTS" id="PR00598">
    <property type="entry name" value="HTHMARR"/>
</dbReference>
<dbReference type="SUPFAM" id="SSF46785">
    <property type="entry name" value="Winged helix' DNA-binding domain"/>
    <property type="match status" value="1"/>
</dbReference>
<organism evidence="5 6">
    <name type="scientific">Desulfotomaculum nigrificans (strain DSM 14880 / VKM B-2319 / CO-1-SRB)</name>
    <name type="common">Desulfotomaculum carboxydivorans</name>
    <dbReference type="NCBI Taxonomy" id="868595"/>
    <lineage>
        <taxon>Bacteria</taxon>
        <taxon>Bacillati</taxon>
        <taxon>Bacillota</taxon>
        <taxon>Clostridia</taxon>
        <taxon>Eubacteriales</taxon>
        <taxon>Desulfotomaculaceae</taxon>
        <taxon>Desulfotomaculum</taxon>
    </lineage>
</organism>
<dbReference type="eggNOG" id="COG1846">
    <property type="taxonomic scope" value="Bacteria"/>
</dbReference>
<dbReference type="PANTHER" id="PTHR42756:SF1">
    <property type="entry name" value="TRANSCRIPTIONAL REPRESSOR OF EMRAB OPERON"/>
    <property type="match status" value="1"/>
</dbReference>
<feature type="domain" description="HTH marR-type" evidence="4">
    <location>
        <begin position="2"/>
        <end position="134"/>
    </location>
</feature>
<dbReference type="EMBL" id="CP002736">
    <property type="protein sequence ID" value="AEF95541.1"/>
    <property type="molecule type" value="Genomic_DNA"/>
</dbReference>
<evidence type="ECO:0000313" key="5">
    <source>
        <dbReference type="EMBL" id="AEF95541.1"/>
    </source>
</evidence>
<name>F6B6R0_DESCC</name>
<evidence type="ECO:0000256" key="2">
    <source>
        <dbReference type="ARBA" id="ARBA00023125"/>
    </source>
</evidence>
<dbReference type="PANTHER" id="PTHR42756">
    <property type="entry name" value="TRANSCRIPTIONAL REGULATOR, MARR"/>
    <property type="match status" value="1"/>
</dbReference>
<dbReference type="HOGENOM" id="CLU_083287_18_7_9"/>
<dbReference type="Proteomes" id="UP000009226">
    <property type="component" value="Chromosome"/>
</dbReference>
<evidence type="ECO:0000256" key="1">
    <source>
        <dbReference type="ARBA" id="ARBA00023015"/>
    </source>
</evidence>
<dbReference type="GO" id="GO:0003677">
    <property type="term" value="F:DNA binding"/>
    <property type="evidence" value="ECO:0007669"/>
    <property type="project" value="UniProtKB-KW"/>
</dbReference>
<dbReference type="PROSITE" id="PS01117">
    <property type="entry name" value="HTH_MARR_1"/>
    <property type="match status" value="1"/>
</dbReference>
<keyword evidence="1" id="KW-0805">Transcription regulation</keyword>
<dbReference type="AlphaFoldDB" id="F6B6R0"/>
<evidence type="ECO:0000313" key="6">
    <source>
        <dbReference type="Proteomes" id="UP000009226"/>
    </source>
</evidence>
<sequence>MEHRLSFSLYLAFKKVQMEYQRLADQIGLDSAPLAALRELWQQNGLTVTELGEKLVLKASTITSLVDRMERDGLVYRERGNDDRRVVKIYLTEQALKLQGRCPDFDEYLEQKLKPNFSDAEIKTLVKLLNKLESTL</sequence>
<evidence type="ECO:0000256" key="3">
    <source>
        <dbReference type="ARBA" id="ARBA00023163"/>
    </source>
</evidence>
<dbReference type="GO" id="GO:0003700">
    <property type="term" value="F:DNA-binding transcription factor activity"/>
    <property type="evidence" value="ECO:0007669"/>
    <property type="project" value="InterPro"/>
</dbReference>
<dbReference type="InterPro" id="IPR023187">
    <property type="entry name" value="Tscrpt_reg_MarR-type_CS"/>
</dbReference>
<gene>
    <name evidence="5" type="ordered locus">Desca_2724</name>
</gene>
<dbReference type="InterPro" id="IPR036388">
    <property type="entry name" value="WH-like_DNA-bd_sf"/>
</dbReference>
<evidence type="ECO:0000259" key="4">
    <source>
        <dbReference type="PROSITE" id="PS50995"/>
    </source>
</evidence>
<accession>F6B6R0</accession>
<dbReference type="Gene3D" id="1.10.10.10">
    <property type="entry name" value="Winged helix-like DNA-binding domain superfamily/Winged helix DNA-binding domain"/>
    <property type="match status" value="1"/>
</dbReference>
<keyword evidence="6" id="KW-1185">Reference proteome</keyword>
<dbReference type="Pfam" id="PF01047">
    <property type="entry name" value="MarR"/>
    <property type="match status" value="1"/>
</dbReference>
<protein>
    <submittedName>
        <fullName evidence="5">Regulatory protein MarR</fullName>
    </submittedName>
</protein>
<dbReference type="SMART" id="SM00347">
    <property type="entry name" value="HTH_MARR"/>
    <property type="match status" value="1"/>
</dbReference>
<dbReference type="InterPro" id="IPR000835">
    <property type="entry name" value="HTH_MarR-typ"/>
</dbReference>
<keyword evidence="2" id="KW-0238">DNA-binding</keyword>
<dbReference type="RefSeq" id="WP_003544204.1">
    <property type="nucleotide sequence ID" value="NC_015565.1"/>
</dbReference>
<reference evidence="5 6" key="1">
    <citation type="submission" date="2011-05" db="EMBL/GenBank/DDBJ databases">
        <title>Complete sequence of Desulfotomaculum carboxydivorans CO-1-SRB.</title>
        <authorList>
            <consortium name="US DOE Joint Genome Institute"/>
            <person name="Lucas S."/>
            <person name="Han J."/>
            <person name="Lapidus A."/>
            <person name="Cheng J.-F."/>
            <person name="Goodwin L."/>
            <person name="Pitluck S."/>
            <person name="Peters L."/>
            <person name="Mikhailova N."/>
            <person name="Lu M."/>
            <person name="Han C."/>
            <person name="Tapia R."/>
            <person name="Land M."/>
            <person name="Hauser L."/>
            <person name="Kyrpides N."/>
            <person name="Ivanova N."/>
            <person name="Pagani I."/>
            <person name="Stams A."/>
            <person name="Plugge C."/>
            <person name="Muyzer G."/>
            <person name="Kuever J."/>
            <person name="Parshina S."/>
            <person name="Ivanova A."/>
            <person name="Nazina T."/>
            <person name="Woyke T."/>
        </authorList>
    </citation>
    <scope>NUCLEOTIDE SEQUENCE [LARGE SCALE GENOMIC DNA]</scope>
    <source>
        <strain evidence="6">DSM 14880 / VKM B-2319 / CO-1-SRB</strain>
    </source>
</reference>
<dbReference type="KEGG" id="dca:Desca_2724"/>
<dbReference type="STRING" id="868595.Desca_2724"/>
<proteinExistence type="predicted"/>
<dbReference type="PROSITE" id="PS50995">
    <property type="entry name" value="HTH_MARR_2"/>
    <property type="match status" value="1"/>
</dbReference>